<evidence type="ECO:0000313" key="2">
    <source>
        <dbReference type="Proteomes" id="UP000573603"/>
    </source>
</evidence>
<keyword evidence="2" id="KW-1185">Reference proteome</keyword>
<dbReference type="Proteomes" id="UP000573603">
    <property type="component" value="Unassembled WGS sequence"/>
</dbReference>
<evidence type="ECO:0000313" key="1">
    <source>
        <dbReference type="EMBL" id="KAF5242189.1"/>
    </source>
</evidence>
<reference evidence="1 2" key="1">
    <citation type="journal article" date="2020" name="BMC Genomics">
        <title>Correction to: Identification and distribution of gene clusters required for synthesis of sphingolipid metabolism inhibitors in diverse species of the filamentous fungus Fusarium.</title>
        <authorList>
            <person name="Kim H.S."/>
            <person name="Lohmar J.M."/>
            <person name="Busman M."/>
            <person name="Brown D.W."/>
            <person name="Naumann T.A."/>
            <person name="Divon H.H."/>
            <person name="Lysoe E."/>
            <person name="Uhlig S."/>
            <person name="Proctor R.H."/>
        </authorList>
    </citation>
    <scope>NUCLEOTIDE SEQUENCE [LARGE SCALE GENOMIC DNA]</scope>
    <source>
        <strain evidence="1 2">NRRL 25214</strain>
    </source>
</reference>
<protein>
    <submittedName>
        <fullName evidence="1">Uncharacterized protein</fullName>
    </submittedName>
</protein>
<name>A0A8H4Z8Y7_9HYPO</name>
<dbReference type="AlphaFoldDB" id="A0A8H4Z8Y7"/>
<sequence length="264" mass="28802">MTANSNPGGFNRLACVIFPSSAGSTGFSIQKSCISGEVDLKHLRRHLKSTHECHSVQCAKPCAITAHCLSDKVKDIVKVRKRRGGTVAETWIRMFKQAYPHHENIPAPYLPCPGQLLALAQHPTEEFMKVLGSAFANTQTLGMGILAHDMAHNFCQLYPTFYDVVSRTGALPDPQTLLQLVTNIHQHGAVLSPGRHWGLQLSGPSRDIGSVVPGSAPQQDSIPNPDAGVNMPDCDCDGQSLLCQKCLGHEFDTFDYRSDLQDDD</sequence>
<accession>A0A8H4Z8Y7</accession>
<comment type="caution">
    <text evidence="1">The sequence shown here is derived from an EMBL/GenBank/DDBJ whole genome shotgun (WGS) entry which is preliminary data.</text>
</comment>
<organism evidence="1 2">
    <name type="scientific">Fusarium anthophilum</name>
    <dbReference type="NCBI Taxonomy" id="48485"/>
    <lineage>
        <taxon>Eukaryota</taxon>
        <taxon>Fungi</taxon>
        <taxon>Dikarya</taxon>
        <taxon>Ascomycota</taxon>
        <taxon>Pezizomycotina</taxon>
        <taxon>Sordariomycetes</taxon>
        <taxon>Hypocreomycetidae</taxon>
        <taxon>Hypocreales</taxon>
        <taxon>Nectriaceae</taxon>
        <taxon>Fusarium</taxon>
        <taxon>Fusarium fujikuroi species complex</taxon>
    </lineage>
</organism>
<dbReference type="EMBL" id="JABEVY010000214">
    <property type="protein sequence ID" value="KAF5242189.1"/>
    <property type="molecule type" value="Genomic_DNA"/>
</dbReference>
<gene>
    <name evidence="1" type="ORF">FANTH_8821</name>
</gene>
<proteinExistence type="predicted"/>